<proteinExistence type="predicted"/>
<dbReference type="OrthoDB" id="8954674at2759"/>
<keyword evidence="3" id="KW-1185">Reference proteome</keyword>
<comment type="caution">
    <text evidence="2">The sequence shown here is derived from an EMBL/GenBank/DDBJ whole genome shotgun (WGS) entry which is preliminary data.</text>
</comment>
<keyword evidence="1" id="KW-0812">Transmembrane</keyword>
<organism evidence="2 3">
    <name type="scientific">Conger conger</name>
    <name type="common">Conger eel</name>
    <name type="synonym">Muraena conger</name>
    <dbReference type="NCBI Taxonomy" id="82655"/>
    <lineage>
        <taxon>Eukaryota</taxon>
        <taxon>Metazoa</taxon>
        <taxon>Chordata</taxon>
        <taxon>Craniata</taxon>
        <taxon>Vertebrata</taxon>
        <taxon>Euteleostomi</taxon>
        <taxon>Actinopterygii</taxon>
        <taxon>Neopterygii</taxon>
        <taxon>Teleostei</taxon>
        <taxon>Anguilliformes</taxon>
        <taxon>Congridae</taxon>
        <taxon>Conger</taxon>
    </lineage>
</organism>
<evidence type="ECO:0000313" key="3">
    <source>
        <dbReference type="Proteomes" id="UP001152803"/>
    </source>
</evidence>
<accession>A0A9Q1DM27</accession>
<evidence type="ECO:0000313" key="2">
    <source>
        <dbReference type="EMBL" id="KAJ8274959.1"/>
    </source>
</evidence>
<gene>
    <name evidence="2" type="ORF">COCON_G00095840</name>
</gene>
<reference evidence="2" key="1">
    <citation type="journal article" date="2023" name="Science">
        <title>Genome structures resolve the early diversification of teleost fishes.</title>
        <authorList>
            <person name="Parey E."/>
            <person name="Louis A."/>
            <person name="Montfort J."/>
            <person name="Bouchez O."/>
            <person name="Roques C."/>
            <person name="Iampietro C."/>
            <person name="Lluch J."/>
            <person name="Castinel A."/>
            <person name="Donnadieu C."/>
            <person name="Desvignes T."/>
            <person name="Floi Bucao C."/>
            <person name="Jouanno E."/>
            <person name="Wen M."/>
            <person name="Mejri S."/>
            <person name="Dirks R."/>
            <person name="Jansen H."/>
            <person name="Henkel C."/>
            <person name="Chen W.J."/>
            <person name="Zahm M."/>
            <person name="Cabau C."/>
            <person name="Klopp C."/>
            <person name="Thompson A.W."/>
            <person name="Robinson-Rechavi M."/>
            <person name="Braasch I."/>
            <person name="Lecointre G."/>
            <person name="Bobe J."/>
            <person name="Postlethwait J.H."/>
            <person name="Berthelot C."/>
            <person name="Roest Crollius H."/>
            <person name="Guiguen Y."/>
        </authorList>
    </citation>
    <scope>NUCLEOTIDE SEQUENCE</scope>
    <source>
        <strain evidence="2">Concon-B</strain>
    </source>
</reference>
<dbReference type="EMBL" id="JAFJMO010000006">
    <property type="protein sequence ID" value="KAJ8274959.1"/>
    <property type="molecule type" value="Genomic_DNA"/>
</dbReference>
<keyword evidence="1" id="KW-1133">Transmembrane helix</keyword>
<feature type="transmembrane region" description="Helical" evidence="1">
    <location>
        <begin position="34"/>
        <end position="55"/>
    </location>
</feature>
<sequence>MAIDGRERSCGVHELICARKGIKRGQLVPVSPEVLVFLSTIGIFTILTILLFLYVSSKLSVESAGDLSCLDEYRNNKAMQEALAINQERSAKMK</sequence>
<protein>
    <submittedName>
        <fullName evidence="2">Uncharacterized protein</fullName>
    </submittedName>
</protein>
<name>A0A9Q1DM27_CONCO</name>
<keyword evidence="1" id="KW-0472">Membrane</keyword>
<dbReference type="Proteomes" id="UP001152803">
    <property type="component" value="Unassembled WGS sequence"/>
</dbReference>
<dbReference type="AlphaFoldDB" id="A0A9Q1DM27"/>
<evidence type="ECO:0000256" key="1">
    <source>
        <dbReference type="SAM" id="Phobius"/>
    </source>
</evidence>